<dbReference type="AlphaFoldDB" id="A0A6I2KUN9"/>
<organism evidence="2 3">
    <name type="scientific">Duganella guangzhouensis</name>
    <dbReference type="NCBI Taxonomy" id="2666084"/>
    <lineage>
        <taxon>Bacteria</taxon>
        <taxon>Pseudomonadati</taxon>
        <taxon>Pseudomonadota</taxon>
        <taxon>Betaproteobacteria</taxon>
        <taxon>Burkholderiales</taxon>
        <taxon>Oxalobacteraceae</taxon>
        <taxon>Telluria group</taxon>
        <taxon>Duganella</taxon>
    </lineage>
</organism>
<dbReference type="Pfam" id="PF04965">
    <property type="entry name" value="GPW_gp25"/>
    <property type="match status" value="1"/>
</dbReference>
<dbReference type="RefSeq" id="WP_154374469.1">
    <property type="nucleotide sequence ID" value="NZ_WKJK01000003.1"/>
</dbReference>
<name>A0A6I2KUN9_9BURK</name>
<dbReference type="EMBL" id="WKJK01000003">
    <property type="protein sequence ID" value="MRW89715.1"/>
    <property type="molecule type" value="Genomic_DNA"/>
</dbReference>
<feature type="domain" description="IraD/Gp25-like" evidence="1">
    <location>
        <begin position="28"/>
        <end position="118"/>
    </location>
</feature>
<evidence type="ECO:0000313" key="3">
    <source>
        <dbReference type="Proteomes" id="UP000433309"/>
    </source>
</evidence>
<reference evidence="2 3" key="1">
    <citation type="submission" date="2019-11" db="EMBL/GenBank/DDBJ databases">
        <title>Novel species isolated from a subtropical stream in China.</title>
        <authorList>
            <person name="Lu H."/>
        </authorList>
    </citation>
    <scope>NUCLEOTIDE SEQUENCE [LARGE SCALE GENOMIC DNA]</scope>
    <source>
        <strain evidence="2 3">FT80W</strain>
    </source>
</reference>
<comment type="caution">
    <text evidence="2">The sequence shown here is derived from an EMBL/GenBank/DDBJ whole genome shotgun (WGS) entry which is preliminary data.</text>
</comment>
<dbReference type="InterPro" id="IPR007048">
    <property type="entry name" value="IraD/Gp25-like"/>
</dbReference>
<evidence type="ECO:0000259" key="1">
    <source>
        <dbReference type="Pfam" id="PF04965"/>
    </source>
</evidence>
<sequence length="137" mass="15576">MATDQSFLGTGWSFPPEFSRRGKVHLVSADEDIHQSLRILLSTAPGERVMQPTFGCGLKLQVFQVINESTVTKLKDVIARAILFFEPRVKLDNITVDISMAHDGRLDFQLYYTVISTNARHNIVYPFYFREGSDVHV</sequence>
<evidence type="ECO:0000313" key="2">
    <source>
        <dbReference type="EMBL" id="MRW89715.1"/>
    </source>
</evidence>
<dbReference type="Gene3D" id="3.10.450.40">
    <property type="match status" value="1"/>
</dbReference>
<dbReference type="SUPFAM" id="SSF160719">
    <property type="entry name" value="gpW/gp25-like"/>
    <property type="match status" value="1"/>
</dbReference>
<protein>
    <recommendedName>
        <fullName evidence="1">IraD/Gp25-like domain-containing protein</fullName>
    </recommendedName>
</protein>
<accession>A0A6I2KUN9</accession>
<dbReference type="Proteomes" id="UP000433309">
    <property type="component" value="Unassembled WGS sequence"/>
</dbReference>
<proteinExistence type="predicted"/>
<keyword evidence="3" id="KW-1185">Reference proteome</keyword>
<gene>
    <name evidence="2" type="ORF">GJ699_06945</name>
</gene>